<organism evidence="5 6">
    <name type="scientific">Prevotella dentalis (strain ATCC 49559 / DSM 3688 / JCM 13448 / NCTC 12043 / ES 2772)</name>
    <name type="common">Mitsuokella dentalis</name>
    <dbReference type="NCBI Taxonomy" id="908937"/>
    <lineage>
        <taxon>Bacteria</taxon>
        <taxon>Pseudomonadati</taxon>
        <taxon>Bacteroidota</taxon>
        <taxon>Bacteroidia</taxon>
        <taxon>Bacteroidales</taxon>
        <taxon>Prevotellaceae</taxon>
        <taxon>Prevotella</taxon>
    </lineage>
</organism>
<reference evidence="5 6" key="1">
    <citation type="submission" date="2011-04" db="EMBL/GenBank/DDBJ databases">
        <authorList>
            <person name="Muzny D."/>
            <person name="Qin X."/>
            <person name="Deng J."/>
            <person name="Jiang H."/>
            <person name="Liu Y."/>
            <person name="Qu J."/>
            <person name="Song X.-Z."/>
            <person name="Zhang L."/>
            <person name="Thornton R."/>
            <person name="Coyle M."/>
            <person name="Francisco L."/>
            <person name="Jackson L."/>
            <person name="Javaid M."/>
            <person name="Korchina V."/>
            <person name="Kovar C."/>
            <person name="Mata R."/>
            <person name="Mathew T."/>
            <person name="Ngo R."/>
            <person name="Nguyen L."/>
            <person name="Nguyen N."/>
            <person name="Okwuonu G."/>
            <person name="Ongeri F."/>
            <person name="Pham C."/>
            <person name="Simmons D."/>
            <person name="Wilczek-Boney K."/>
            <person name="Hale W."/>
            <person name="Jakkamsetti A."/>
            <person name="Pham P."/>
            <person name="Ruth R."/>
            <person name="San Lucas F."/>
            <person name="Warren J."/>
            <person name="Zhang J."/>
            <person name="Zhao Z."/>
            <person name="Zhou C."/>
            <person name="Zhu D."/>
            <person name="Lee S."/>
            <person name="Bess C."/>
            <person name="Blankenburg K."/>
            <person name="Forbes L."/>
            <person name="Fu Q."/>
            <person name="Gubbala S."/>
            <person name="Hirani K."/>
            <person name="Jayaseelan J.C."/>
            <person name="Lara F."/>
            <person name="Munidasa M."/>
            <person name="Palculict T."/>
            <person name="Patil S."/>
            <person name="Pu L.-L."/>
            <person name="Saada N."/>
            <person name="Tang L."/>
            <person name="Weissenberger G."/>
            <person name="Zhu Y."/>
            <person name="Hemphill L."/>
            <person name="Shang Y."/>
            <person name="Youmans B."/>
            <person name="Ayvaz T."/>
            <person name="Ross M."/>
            <person name="Santibanez J."/>
            <person name="Aqrawi P."/>
            <person name="Gross S."/>
            <person name="Joshi V."/>
            <person name="Fowler G."/>
            <person name="Nazareth L."/>
            <person name="Reid J."/>
            <person name="Worley K."/>
            <person name="Petrosino J."/>
            <person name="Highlander S."/>
            <person name="Gibbs R."/>
        </authorList>
    </citation>
    <scope>NUCLEOTIDE SEQUENCE [LARGE SCALE GENOMIC DNA]</scope>
    <source>
        <strain evidence="5 6">DSM 3688</strain>
    </source>
</reference>
<sequence length="543" mass="62225">MQTRFFATISILLLFFVSDARAYESSPKYEMRAVWVTTIGGLDWPHSYAQSSRSIEKQQKELRRLLDDYQKVGINTVLLQTRIRGTVIYPSAMEPWDGCLSGFPGKSPGYDALKFAVDECHRRGMELHAWMVTIPVGRWEKLGCQSLRKRYPGLIRRIGTDGYMNPENAKTATYLADMCEEIVRNYDVDGVHLDYIRYPETWKLRVSGDQGRHNITTIVRAIHDRVKALKPWVKMSCSPIGKFDDLSRYWSHGWNAYSKVCQDAQGWLREGLMDALFPMMYFRENQFFPFAIDWAEQSEGRMVAPGLGIYFLDPKEGNWKLDDVKRQMEVLRMYGMGHAYFRGRFLTDNVQGIYDYAGHFDSYLALVPPMTWQSRELPATPTMLTVGQNGLRWQGTTPYYNIYSSRTWPVDTKDAANLIAMRQQGDRLTVPTENRYFAVTGMNRYGCESKALQSVKEEAAVPSSRLLLPCDGRQLRLPAKGSMLDADLLLIESLQGCMVCTRPYQGRFLDVSLVPEGCYVLKSLGAKGVAHRLGFFMIRRKQG</sequence>
<name>F9CZT9_PREDD</name>
<dbReference type="eggNOG" id="COG1649">
    <property type="taxonomic scope" value="Bacteria"/>
</dbReference>
<accession>F9CZT9</accession>
<dbReference type="STRING" id="908937.Prede_0643"/>
<feature type="domain" description="Glycosyl hydrolase-like 10" evidence="3">
    <location>
        <begin position="30"/>
        <end position="200"/>
    </location>
</feature>
<dbReference type="PANTHER" id="PTHR43405">
    <property type="entry name" value="GLYCOSYL HYDROLASE DIGH"/>
    <property type="match status" value="1"/>
</dbReference>
<evidence type="ECO:0000313" key="4">
    <source>
        <dbReference type="EMBL" id="AGB27999.1"/>
    </source>
</evidence>
<dbReference type="OrthoDB" id="9773203at2"/>
<keyword evidence="7" id="KW-1185">Reference proteome</keyword>
<proteinExistence type="predicted"/>
<evidence type="ECO:0000256" key="2">
    <source>
        <dbReference type="SAM" id="Coils"/>
    </source>
</evidence>
<dbReference type="InterPro" id="IPR003790">
    <property type="entry name" value="GHL10"/>
</dbReference>
<dbReference type="InterPro" id="IPR052177">
    <property type="entry name" value="Divisome_Glycosyl_Hydrolase"/>
</dbReference>
<dbReference type="AlphaFoldDB" id="F9CZT9"/>
<evidence type="ECO:0000313" key="7">
    <source>
        <dbReference type="Proteomes" id="UP000010862"/>
    </source>
</evidence>
<dbReference type="Proteomes" id="UP000007820">
    <property type="component" value="Unassembled WGS sequence"/>
</dbReference>
<evidence type="ECO:0000256" key="1">
    <source>
        <dbReference type="ARBA" id="ARBA00022729"/>
    </source>
</evidence>
<dbReference type="Pfam" id="PF02638">
    <property type="entry name" value="GHL10"/>
    <property type="match status" value="2"/>
</dbReference>
<evidence type="ECO:0000313" key="6">
    <source>
        <dbReference type="Proteomes" id="UP000007820"/>
    </source>
</evidence>
<protein>
    <submittedName>
        <fullName evidence="5">YngK protein</fullName>
    </submittedName>
</protein>
<evidence type="ECO:0000259" key="3">
    <source>
        <dbReference type="Pfam" id="PF02638"/>
    </source>
</evidence>
<feature type="coiled-coil region" evidence="2">
    <location>
        <begin position="48"/>
        <end position="75"/>
    </location>
</feature>
<dbReference type="SUPFAM" id="SSF51445">
    <property type="entry name" value="(Trans)glycosidases"/>
    <property type="match status" value="1"/>
</dbReference>
<dbReference type="InterPro" id="IPR017853">
    <property type="entry name" value="GH"/>
</dbReference>
<reference evidence="4" key="2">
    <citation type="submission" date="2012-02" db="EMBL/GenBank/DDBJ databases">
        <title>Complete sequence of chromosome 1 of Prevotella dentalis DSM 3688.</title>
        <authorList>
            <consortium name="US DOE Joint Genome Institute (JGI-PGF)"/>
            <person name="Lucas S."/>
            <person name="Copeland A."/>
            <person name="Lapidus A."/>
            <person name="Glavina del Rio T."/>
            <person name="Dalin E."/>
            <person name="Tice H."/>
            <person name="Bruce D."/>
            <person name="Goodwin L."/>
            <person name="Pitluck S."/>
            <person name="Peters L."/>
            <person name="Mikhailova N."/>
            <person name="Chertkov O."/>
            <person name="Kyrpides N."/>
            <person name="Mavromatis K."/>
            <person name="Ivanova N."/>
            <person name="Brettin T."/>
            <person name="Detter J.C."/>
            <person name="Han C."/>
            <person name="Larimer F."/>
            <person name="Land M."/>
            <person name="Hauser L."/>
            <person name="Markowitz V."/>
            <person name="Cheng J.-F."/>
            <person name="Hugenholtz P."/>
            <person name="Woyke T."/>
            <person name="Wu D."/>
            <person name="Gronow S."/>
            <person name="Wellnitz S."/>
            <person name="Brambilla E."/>
            <person name="Klenk H.-P."/>
            <person name="Eisen J.A."/>
        </authorList>
    </citation>
    <scope>NUCLEOTIDE SEQUENCE [LARGE SCALE GENOMIC DNA]</scope>
    <source>
        <strain evidence="4">DSM 3688</strain>
    </source>
</reference>
<keyword evidence="1" id="KW-0732">Signal</keyword>
<feature type="domain" description="Glycosyl hydrolase-like 10" evidence="3">
    <location>
        <begin position="212"/>
        <end position="305"/>
    </location>
</feature>
<dbReference type="HOGENOM" id="CLU_019247_3_0_10"/>
<dbReference type="PANTHER" id="PTHR43405:SF1">
    <property type="entry name" value="GLYCOSYL HYDROLASE DIGH"/>
    <property type="match status" value="1"/>
</dbReference>
<dbReference type="EMBL" id="CP003368">
    <property type="protein sequence ID" value="AGB27999.1"/>
    <property type="molecule type" value="Genomic_DNA"/>
</dbReference>
<gene>
    <name evidence="5" type="primary">yngK</name>
    <name evidence="4" type="ordered locus">Prede_0643</name>
    <name evidence="5" type="ORF">HMPREF9136_0116</name>
</gene>
<dbReference type="KEGG" id="pdt:Prede_0643"/>
<keyword evidence="2" id="KW-0175">Coiled coil</keyword>
<dbReference type="EMBL" id="AFPW01000001">
    <property type="protein sequence ID" value="EGQ17772.1"/>
    <property type="molecule type" value="Genomic_DNA"/>
</dbReference>
<dbReference type="RefSeq" id="WP_005843372.1">
    <property type="nucleotide sequence ID" value="NC_019960.1"/>
</dbReference>
<dbReference type="Gene3D" id="3.20.20.80">
    <property type="entry name" value="Glycosidases"/>
    <property type="match status" value="1"/>
</dbReference>
<dbReference type="PATRIC" id="fig|908937.9.peg.671"/>
<reference evidence="7" key="3">
    <citation type="submission" date="2012-02" db="EMBL/GenBank/DDBJ databases">
        <title>Complete sequence of chromosome 1 of Prevotella dentalis DSM 3688.</title>
        <authorList>
            <person name="Lucas S."/>
            <person name="Copeland A."/>
            <person name="Lapidus A."/>
            <person name="Glavina del Rio T."/>
            <person name="Dalin E."/>
            <person name="Tice H."/>
            <person name="Bruce D."/>
            <person name="Goodwin L."/>
            <person name="Pitluck S."/>
            <person name="Peters L."/>
            <person name="Mikhailova N."/>
            <person name="Chertkov O."/>
            <person name="Kyrpides N."/>
            <person name="Mavromatis K."/>
            <person name="Ivanova N."/>
            <person name="Brettin T."/>
            <person name="Detter J.C."/>
            <person name="Han C."/>
            <person name="Larimer F."/>
            <person name="Land M."/>
            <person name="Hauser L."/>
            <person name="Markowitz V."/>
            <person name="Cheng J.-F."/>
            <person name="Hugenholtz P."/>
            <person name="Woyke T."/>
            <person name="Wu D."/>
            <person name="Gronow S."/>
            <person name="Wellnitz S."/>
            <person name="Brambilla E."/>
            <person name="Klenk H.-P."/>
            <person name="Eisen J.A."/>
        </authorList>
    </citation>
    <scope>NUCLEOTIDE SEQUENCE [LARGE SCALE GENOMIC DNA]</scope>
    <source>
        <strain evidence="7">ATCC 49559 / DSM 3688 / JCM 13448 / NCTC 12043 / ES 2772</strain>
    </source>
</reference>
<dbReference type="Proteomes" id="UP000010862">
    <property type="component" value="Chromosome 1"/>
</dbReference>
<evidence type="ECO:0000313" key="5">
    <source>
        <dbReference type="EMBL" id="EGQ17772.1"/>
    </source>
</evidence>